<accession>A0ABT5J203</accession>
<feature type="region of interest" description="Disordered" evidence="1">
    <location>
        <begin position="198"/>
        <end position="219"/>
    </location>
</feature>
<feature type="region of interest" description="Disordered" evidence="1">
    <location>
        <begin position="1"/>
        <end position="71"/>
    </location>
</feature>
<organism evidence="2 3">
    <name type="scientific">Vogesella aquatica</name>
    <dbReference type="NCBI Taxonomy" id="2984206"/>
    <lineage>
        <taxon>Bacteria</taxon>
        <taxon>Pseudomonadati</taxon>
        <taxon>Pseudomonadota</taxon>
        <taxon>Betaproteobacteria</taxon>
        <taxon>Neisseriales</taxon>
        <taxon>Chromobacteriaceae</taxon>
        <taxon>Vogesella</taxon>
    </lineage>
</organism>
<feature type="compositionally biased region" description="Basic and acidic residues" evidence="1">
    <location>
        <begin position="52"/>
        <end position="63"/>
    </location>
</feature>
<evidence type="ECO:0000313" key="2">
    <source>
        <dbReference type="EMBL" id="MDC7718490.1"/>
    </source>
</evidence>
<evidence type="ECO:0000256" key="1">
    <source>
        <dbReference type="SAM" id="MobiDB-lite"/>
    </source>
</evidence>
<protein>
    <recommendedName>
        <fullName evidence="4">DUF5610 domain-containing protein</fullName>
    </recommendedName>
</protein>
<dbReference type="Proteomes" id="UP001219956">
    <property type="component" value="Unassembled WGS sequence"/>
</dbReference>
<feature type="compositionally biased region" description="Basic and acidic residues" evidence="1">
    <location>
        <begin position="33"/>
        <end position="45"/>
    </location>
</feature>
<dbReference type="RefSeq" id="WP_272752730.1">
    <property type="nucleotide sequence ID" value="NZ_JAQQLF010000021.1"/>
</dbReference>
<proteinExistence type="predicted"/>
<evidence type="ECO:0000313" key="3">
    <source>
        <dbReference type="Proteomes" id="UP001219956"/>
    </source>
</evidence>
<comment type="caution">
    <text evidence="2">The sequence shown here is derived from an EMBL/GenBank/DDBJ whole genome shotgun (WGS) entry which is preliminary data.</text>
</comment>
<keyword evidence="3" id="KW-1185">Reference proteome</keyword>
<feature type="compositionally biased region" description="Polar residues" evidence="1">
    <location>
        <begin position="210"/>
        <end position="219"/>
    </location>
</feature>
<dbReference type="EMBL" id="JAQQLF010000021">
    <property type="protein sequence ID" value="MDC7718490.1"/>
    <property type="molecule type" value="Genomic_DNA"/>
</dbReference>
<name>A0ABT5J203_9NEIS</name>
<reference evidence="2 3" key="1">
    <citation type="submission" date="2023-01" db="EMBL/GenBank/DDBJ databases">
        <title>Novel species of the genus Vogesella isolated from rivers.</title>
        <authorList>
            <person name="Lu H."/>
        </authorList>
    </citation>
    <scope>NUCLEOTIDE SEQUENCE [LARGE SCALE GENOMIC DNA]</scope>
    <source>
        <strain evidence="2 3">DC21W</strain>
    </source>
</reference>
<evidence type="ECO:0008006" key="4">
    <source>
        <dbReference type="Google" id="ProtNLM"/>
    </source>
</evidence>
<sequence>MDISSISSRPALPASVAANTKPPASSPPATGDTQEKVELGQRPLDEAQTYSDPRKTAAKDKPDLQSMLDESNRKVDEFMQLLGGMVEKQGLEWSKLVSGEQKLSADAETIAKAKEAVSEDGEFGVRKTAERILTFAKMGMGDDPEKLATFRKAVEKGFDDAAKMLGGKLPQISEDTRKVIMAEFDRWEKEGIPTGNAVSLKKADSADTGKAQTSINTSA</sequence>
<gene>
    <name evidence="2" type="ORF">PQU95_14875</name>
</gene>